<feature type="active site" description="Proton donor" evidence="3">
    <location>
        <position position="157"/>
    </location>
</feature>
<dbReference type="GO" id="GO:0004632">
    <property type="term" value="F:phosphopantothenate--cysteine ligase activity"/>
    <property type="evidence" value="ECO:0007669"/>
    <property type="project" value="UniProtKB-UniRule"/>
</dbReference>
<dbReference type="InterPro" id="IPR003382">
    <property type="entry name" value="Flavoprotein"/>
</dbReference>
<evidence type="ECO:0000259" key="6">
    <source>
        <dbReference type="Pfam" id="PF04127"/>
    </source>
</evidence>
<accession>A0A1L3GKS1</accession>
<evidence type="ECO:0000256" key="2">
    <source>
        <dbReference type="ARBA" id="ARBA00023239"/>
    </source>
</evidence>
<dbReference type="Gene3D" id="3.40.50.1950">
    <property type="entry name" value="Flavin prenyltransferase-like"/>
    <property type="match status" value="1"/>
</dbReference>
<dbReference type="AlphaFoldDB" id="A0A1L3GKS1"/>
<comment type="similarity">
    <text evidence="3 4">In the N-terminal section; belongs to the HFCD (homo-oligomeric flavin containing Cys decarboxylase) superfamily.</text>
</comment>
<keyword evidence="3 4" id="KW-0288">FMN</keyword>
<comment type="catalytic activity">
    <reaction evidence="3 4">
        <text>N-[(R)-4-phosphopantothenoyl]-L-cysteine + H(+) = (R)-4'-phosphopantetheine + CO2</text>
        <dbReference type="Rhea" id="RHEA:16793"/>
        <dbReference type="ChEBI" id="CHEBI:15378"/>
        <dbReference type="ChEBI" id="CHEBI:16526"/>
        <dbReference type="ChEBI" id="CHEBI:59458"/>
        <dbReference type="ChEBI" id="CHEBI:61723"/>
        <dbReference type="EC" id="4.1.1.36"/>
    </reaction>
</comment>
<dbReference type="GO" id="GO:0015937">
    <property type="term" value="P:coenzyme A biosynthetic process"/>
    <property type="evidence" value="ECO:0007669"/>
    <property type="project" value="UniProtKB-UniRule"/>
</dbReference>
<feature type="binding site" evidence="3">
    <location>
        <position position="322"/>
    </location>
    <ligand>
        <name>CTP</name>
        <dbReference type="ChEBI" id="CHEBI:37563"/>
    </ligand>
</feature>
<keyword evidence="2 3" id="KW-0456">Lyase</keyword>
<keyword evidence="3 4" id="KW-0436">Ligase</keyword>
<gene>
    <name evidence="3" type="primary">coaBC</name>
    <name evidence="7" type="ORF">A7E78_00635</name>
</gene>
<comment type="pathway">
    <text evidence="3 4">Cofactor biosynthesis; coenzyme A biosynthesis; CoA from (R)-pantothenate: step 2/5.</text>
</comment>
<comment type="caution">
    <text evidence="3">Lacks conserved residue(s) required for the propagation of feature annotation.</text>
</comment>
<dbReference type="STRING" id="1842532.A7E78_00635"/>
<comment type="cofactor">
    <cofactor evidence="3">
        <name>FMN</name>
        <dbReference type="ChEBI" id="CHEBI:58210"/>
    </cofactor>
    <text evidence="3">Binds 1 FMN per subunit.</text>
</comment>
<dbReference type="GO" id="GO:0004633">
    <property type="term" value="F:phosphopantothenoylcysteine decarboxylase activity"/>
    <property type="evidence" value="ECO:0007669"/>
    <property type="project" value="UniProtKB-UniRule"/>
</dbReference>
<dbReference type="GO" id="GO:0015941">
    <property type="term" value="P:pantothenate catabolic process"/>
    <property type="evidence" value="ECO:0007669"/>
    <property type="project" value="InterPro"/>
</dbReference>
<feature type="region of interest" description="Phosphopantothenate--cysteine ligase" evidence="3">
    <location>
        <begin position="189"/>
        <end position="405"/>
    </location>
</feature>
<comment type="pathway">
    <text evidence="3 4">Cofactor biosynthesis; coenzyme A biosynthesis; CoA from (R)-pantothenate: step 3/5.</text>
</comment>
<dbReference type="InterPro" id="IPR007085">
    <property type="entry name" value="DNA/pantothenate-metab_flavo_C"/>
</dbReference>
<feature type="binding site" evidence="3">
    <location>
        <position position="287"/>
    </location>
    <ligand>
        <name>CTP</name>
        <dbReference type="ChEBI" id="CHEBI:37563"/>
    </ligand>
</feature>
<feature type="binding site" evidence="3">
    <location>
        <position position="277"/>
    </location>
    <ligand>
        <name>CTP</name>
        <dbReference type="ChEBI" id="CHEBI:37563"/>
    </ligand>
</feature>
<dbReference type="Proteomes" id="UP000182517">
    <property type="component" value="Chromosome"/>
</dbReference>
<dbReference type="RefSeq" id="WP_072282460.1">
    <property type="nucleotide sequence ID" value="NZ_CP015519.1"/>
</dbReference>
<dbReference type="EC" id="4.1.1.36" evidence="3"/>
<keyword evidence="3 4" id="KW-0285">Flavoprotein</keyword>
<dbReference type="GO" id="GO:0010181">
    <property type="term" value="F:FMN binding"/>
    <property type="evidence" value="ECO:0007669"/>
    <property type="project" value="UniProtKB-UniRule"/>
</dbReference>
<dbReference type="SUPFAM" id="SSF102645">
    <property type="entry name" value="CoaB-like"/>
    <property type="match status" value="1"/>
</dbReference>
<dbReference type="Pfam" id="PF02441">
    <property type="entry name" value="Flavoprotein"/>
    <property type="match status" value="1"/>
</dbReference>
<comment type="similarity">
    <text evidence="3 4">In the C-terminal section; belongs to the PPC synthetase family.</text>
</comment>
<dbReference type="NCBIfam" id="TIGR00521">
    <property type="entry name" value="coaBC_dfp"/>
    <property type="match status" value="1"/>
</dbReference>
<feature type="domain" description="DNA/pantothenate metabolism flavoprotein C-terminal" evidence="6">
    <location>
        <begin position="184"/>
        <end position="394"/>
    </location>
</feature>
<evidence type="ECO:0000259" key="5">
    <source>
        <dbReference type="Pfam" id="PF02441"/>
    </source>
</evidence>
<comment type="function">
    <text evidence="3">Catalyzes two sequential steps in the biosynthesis of coenzyme A. In the first step cysteine is conjugated to 4'-phosphopantothenate to form 4-phosphopantothenoylcysteine. In the second step the latter compound is decarboxylated to form 4'-phosphopantotheine.</text>
</comment>
<dbReference type="GO" id="GO:0046872">
    <property type="term" value="F:metal ion binding"/>
    <property type="evidence" value="ECO:0007669"/>
    <property type="project" value="UniProtKB-KW"/>
</dbReference>
<dbReference type="OrthoDB" id="9802554at2"/>
<dbReference type="EC" id="6.3.2.5" evidence="3"/>
<keyword evidence="1 3" id="KW-0210">Decarboxylase</keyword>
<reference evidence="7 8" key="1">
    <citation type="journal article" date="2017" name="Genome Announc.">
        <title>Complete Genome Sequences of Two Acetylene-Fermenting Pelobacter acetylenicus Strains.</title>
        <authorList>
            <person name="Sutton J.M."/>
            <person name="Baesman S.M."/>
            <person name="Fierst J.L."/>
            <person name="Poret-Peterson A.T."/>
            <person name="Oremland R.S."/>
            <person name="Dunlap D.S."/>
            <person name="Akob D.M."/>
        </authorList>
    </citation>
    <scope>NUCLEOTIDE SEQUENCE [LARGE SCALE GENOMIC DNA]</scope>
    <source>
        <strain evidence="7 8">SFB93</strain>
    </source>
</reference>
<comment type="cofactor">
    <cofactor evidence="3">
        <name>Mg(2+)</name>
        <dbReference type="ChEBI" id="CHEBI:18420"/>
    </cofactor>
</comment>
<protein>
    <recommendedName>
        <fullName evidence="3">Coenzyme A biosynthesis bifunctional protein CoaBC</fullName>
    </recommendedName>
    <alternativeName>
        <fullName evidence="3">DNA/pantothenate metabolism flavoprotein</fullName>
    </alternativeName>
    <alternativeName>
        <fullName evidence="3">Phosphopantothenoylcysteine synthetase/decarboxylase</fullName>
        <shortName evidence="3">PPCS-PPCDC</shortName>
    </alternativeName>
    <domain>
        <recommendedName>
            <fullName evidence="3">Phosphopantothenoylcysteine decarboxylase</fullName>
            <shortName evidence="3">PPC decarboxylase</shortName>
            <shortName evidence="3">PPC-DC</shortName>
            <ecNumber evidence="3">4.1.1.36</ecNumber>
        </recommendedName>
        <alternativeName>
            <fullName evidence="3">CoaC</fullName>
        </alternativeName>
    </domain>
    <domain>
        <recommendedName>
            <fullName evidence="3">Phosphopantothenate--cysteine ligase</fullName>
            <ecNumber evidence="3">6.3.2.5</ecNumber>
        </recommendedName>
        <alternativeName>
            <fullName evidence="3">CoaB</fullName>
        </alternativeName>
        <alternativeName>
            <fullName evidence="3">Phosphopantothenoylcysteine synthetase</fullName>
            <shortName evidence="3">PPC synthetase</shortName>
            <shortName evidence="3">PPC-S</shortName>
        </alternativeName>
    </domain>
</protein>
<keyword evidence="3" id="KW-0479">Metal-binding</keyword>
<comment type="function">
    <text evidence="4">Catalyzes two steps in the biosynthesis of coenzyme A. In the first step cysteine is conjugated to 4'-phosphopantothenate to form 4-phosphopantothenoylcysteine, in the latter compound is decarboxylated to form 4'-phosphopantotheine.</text>
</comment>
<evidence type="ECO:0000313" key="7">
    <source>
        <dbReference type="EMBL" id="APG26500.1"/>
    </source>
</evidence>
<dbReference type="EMBL" id="CP015519">
    <property type="protein sequence ID" value="APG26500.1"/>
    <property type="molecule type" value="Genomic_DNA"/>
</dbReference>
<evidence type="ECO:0000256" key="1">
    <source>
        <dbReference type="ARBA" id="ARBA00022793"/>
    </source>
</evidence>
<dbReference type="GO" id="GO:0071513">
    <property type="term" value="C:phosphopantothenoylcysteine decarboxylase complex"/>
    <property type="evidence" value="ECO:0007669"/>
    <property type="project" value="TreeGrafter"/>
</dbReference>
<dbReference type="Gene3D" id="3.40.50.10300">
    <property type="entry name" value="CoaB-like"/>
    <property type="match status" value="1"/>
</dbReference>
<dbReference type="InterPro" id="IPR036551">
    <property type="entry name" value="Flavin_trans-like"/>
</dbReference>
<feature type="domain" description="Flavoprotein" evidence="5">
    <location>
        <begin position="5"/>
        <end position="176"/>
    </location>
</feature>
<name>A0A1L3GKS1_9BACT</name>
<dbReference type="PANTHER" id="PTHR14359">
    <property type="entry name" value="HOMO-OLIGOMERIC FLAVIN CONTAINING CYS DECARBOXYLASE FAMILY"/>
    <property type="match status" value="1"/>
</dbReference>
<dbReference type="HAMAP" id="MF_02225">
    <property type="entry name" value="CoaBC"/>
    <property type="match status" value="1"/>
</dbReference>
<dbReference type="InterPro" id="IPR005252">
    <property type="entry name" value="CoaBC"/>
</dbReference>
<keyword evidence="3" id="KW-0511">Multifunctional enzyme</keyword>
<dbReference type="Pfam" id="PF04127">
    <property type="entry name" value="DFP"/>
    <property type="match status" value="1"/>
</dbReference>
<comment type="catalytic activity">
    <reaction evidence="3 4">
        <text>(R)-4'-phosphopantothenate + L-cysteine + CTP = N-[(R)-4-phosphopantothenoyl]-L-cysteine + CMP + diphosphate + H(+)</text>
        <dbReference type="Rhea" id="RHEA:19397"/>
        <dbReference type="ChEBI" id="CHEBI:10986"/>
        <dbReference type="ChEBI" id="CHEBI:15378"/>
        <dbReference type="ChEBI" id="CHEBI:33019"/>
        <dbReference type="ChEBI" id="CHEBI:35235"/>
        <dbReference type="ChEBI" id="CHEBI:37563"/>
        <dbReference type="ChEBI" id="CHEBI:59458"/>
        <dbReference type="ChEBI" id="CHEBI:60377"/>
        <dbReference type="EC" id="6.3.2.5"/>
    </reaction>
</comment>
<keyword evidence="3" id="KW-0460">Magnesium</keyword>
<proteinExistence type="inferred from homology"/>
<feature type="binding site" evidence="3">
    <location>
        <position position="336"/>
    </location>
    <ligand>
        <name>CTP</name>
        <dbReference type="ChEBI" id="CHEBI:37563"/>
    </ligand>
</feature>
<dbReference type="KEGG" id="pef:A7E78_00635"/>
<evidence type="ECO:0000313" key="8">
    <source>
        <dbReference type="Proteomes" id="UP000182517"/>
    </source>
</evidence>
<dbReference type="PANTHER" id="PTHR14359:SF6">
    <property type="entry name" value="PHOSPHOPANTOTHENOYLCYSTEINE DECARBOXYLASE"/>
    <property type="match status" value="1"/>
</dbReference>
<dbReference type="SUPFAM" id="SSF52507">
    <property type="entry name" value="Homo-oligomeric flavin-containing Cys decarboxylases, HFCD"/>
    <property type="match status" value="1"/>
</dbReference>
<evidence type="ECO:0000256" key="3">
    <source>
        <dbReference type="HAMAP-Rule" id="MF_02225"/>
    </source>
</evidence>
<keyword evidence="8" id="KW-1185">Reference proteome</keyword>
<feature type="region of interest" description="Phosphopantothenoylcysteine decarboxylase" evidence="3">
    <location>
        <begin position="1"/>
        <end position="188"/>
    </location>
</feature>
<feature type="binding site" evidence="3">
    <location>
        <begin position="304"/>
        <end position="307"/>
    </location>
    <ligand>
        <name>CTP</name>
        <dbReference type="ChEBI" id="CHEBI:37563"/>
    </ligand>
</feature>
<dbReference type="UniPathway" id="UPA00241">
    <property type="reaction ID" value="UER00353"/>
</dbReference>
<evidence type="ECO:0000256" key="4">
    <source>
        <dbReference type="RuleBase" id="RU364078"/>
    </source>
</evidence>
<dbReference type="InterPro" id="IPR035929">
    <property type="entry name" value="CoaB-like_sf"/>
</dbReference>
<feature type="binding site" evidence="3">
    <location>
        <position position="340"/>
    </location>
    <ligand>
        <name>CTP</name>
        <dbReference type="ChEBI" id="CHEBI:37563"/>
    </ligand>
</feature>
<organism evidence="7 8">
    <name type="scientific">Syntrophotalea acetylenivorans</name>
    <dbReference type="NCBI Taxonomy" id="1842532"/>
    <lineage>
        <taxon>Bacteria</taxon>
        <taxon>Pseudomonadati</taxon>
        <taxon>Thermodesulfobacteriota</taxon>
        <taxon>Desulfuromonadia</taxon>
        <taxon>Desulfuromonadales</taxon>
        <taxon>Syntrophotaleaceae</taxon>
        <taxon>Syntrophotalea</taxon>
    </lineage>
</organism>
<sequence>MLQGKEIVLGVCGGIAAYKAAELVRLYIKAGANVSVIMTAAAQEFITPLTFQTLSGRPVHSELFNLLQEQDIGHISLADRADLLVIAPATANLIGKLAAGIADDLLTTTVMACKAPVLVVPAMNSNMWENPICRRNVEQLRNAGCQVMEPATGMLACGWEGQGKLPEPQAILEQTQHLLAPQDLTGETVLVTAGPTREELDPMRFLSNHSSGKMGYAIARAAADRGARVRLVAGPTALSTPRGVELRQVVSAREMHAAVMDLASDCSIVVKAAAVADYRPACRQDQKIKKGGESTLSLELQRNPDILAELGQLQGERFLVGFAAETEQLLENARRKLQDKNLDLIVANDLTAEGAGFAGDTNVVRLIYRNGDVEDLPQMSKDQLAHSLLDRIRSRLHGKEEAGCQ</sequence>